<organism evidence="11 12">
    <name type="scientific">Gryllus longicercus</name>
    <dbReference type="NCBI Taxonomy" id="2509291"/>
    <lineage>
        <taxon>Eukaryota</taxon>
        <taxon>Metazoa</taxon>
        <taxon>Ecdysozoa</taxon>
        <taxon>Arthropoda</taxon>
        <taxon>Hexapoda</taxon>
        <taxon>Insecta</taxon>
        <taxon>Pterygota</taxon>
        <taxon>Neoptera</taxon>
        <taxon>Polyneoptera</taxon>
        <taxon>Orthoptera</taxon>
        <taxon>Ensifera</taxon>
        <taxon>Gryllidea</taxon>
        <taxon>Grylloidea</taxon>
        <taxon>Gryllidae</taxon>
        <taxon>Gryllinae</taxon>
        <taxon>Gryllus</taxon>
    </lineage>
</organism>
<dbReference type="PROSITE" id="PS50067">
    <property type="entry name" value="KINESIN_MOTOR_2"/>
    <property type="match status" value="1"/>
</dbReference>
<comment type="subcellular location">
    <subcellularLocation>
        <location evidence="1">Cytoplasm</location>
        <location evidence="1">Cytoskeleton</location>
    </subcellularLocation>
</comment>
<keyword evidence="12" id="KW-1185">Reference proteome</keyword>
<dbReference type="InterPro" id="IPR036961">
    <property type="entry name" value="Kinesin_motor_dom_sf"/>
</dbReference>
<dbReference type="Pfam" id="PF00225">
    <property type="entry name" value="Kinesin"/>
    <property type="match status" value="1"/>
</dbReference>
<dbReference type="AlphaFoldDB" id="A0AAN9V2I9"/>
<dbReference type="GO" id="GO:0005874">
    <property type="term" value="C:microtubule"/>
    <property type="evidence" value="ECO:0007669"/>
    <property type="project" value="UniProtKB-KW"/>
</dbReference>
<feature type="coiled-coil region" evidence="9">
    <location>
        <begin position="343"/>
        <end position="389"/>
    </location>
</feature>
<dbReference type="SMART" id="SM00129">
    <property type="entry name" value="KISc"/>
    <property type="match status" value="1"/>
</dbReference>
<dbReference type="Gene3D" id="3.40.850.10">
    <property type="entry name" value="Kinesin motor domain"/>
    <property type="match status" value="1"/>
</dbReference>
<dbReference type="GO" id="GO:0003777">
    <property type="term" value="F:microtubule motor activity"/>
    <property type="evidence" value="ECO:0007669"/>
    <property type="project" value="InterPro"/>
</dbReference>
<keyword evidence="2 7" id="KW-0547">Nucleotide-binding</keyword>
<dbReference type="PRINTS" id="PR00380">
    <property type="entry name" value="KINESINHEAVY"/>
</dbReference>
<reference evidence="11 12" key="1">
    <citation type="submission" date="2024-03" db="EMBL/GenBank/DDBJ databases">
        <title>The genome assembly and annotation of the cricket Gryllus longicercus Weissman &amp; Gray.</title>
        <authorList>
            <person name="Szrajer S."/>
            <person name="Gray D."/>
            <person name="Ylla G."/>
        </authorList>
    </citation>
    <scope>NUCLEOTIDE SEQUENCE [LARGE SCALE GENOMIC DNA]</scope>
    <source>
        <strain evidence="11">DAG 2021-001</strain>
        <tissue evidence="11">Whole body minus gut</tissue>
    </source>
</reference>
<dbReference type="InterPro" id="IPR019821">
    <property type="entry name" value="Kinesin_motor_CS"/>
</dbReference>
<keyword evidence="3 7" id="KW-0067">ATP-binding</keyword>
<keyword evidence="6" id="KW-0963">Cytoplasm</keyword>
<dbReference type="EMBL" id="JAZDUA010000630">
    <property type="protein sequence ID" value="KAK7790397.1"/>
    <property type="molecule type" value="Genomic_DNA"/>
</dbReference>
<evidence type="ECO:0000256" key="2">
    <source>
        <dbReference type="ARBA" id="ARBA00022741"/>
    </source>
</evidence>
<dbReference type="FunFam" id="3.40.850.10:FF:000177">
    <property type="entry name" value="Kinesin-like protein"/>
    <property type="match status" value="1"/>
</dbReference>
<evidence type="ECO:0000256" key="5">
    <source>
        <dbReference type="ARBA" id="ARBA00023175"/>
    </source>
</evidence>
<dbReference type="PANTHER" id="PTHR47968">
    <property type="entry name" value="CENTROMERE PROTEIN E"/>
    <property type="match status" value="1"/>
</dbReference>
<accession>A0AAN9V2I9</accession>
<evidence type="ECO:0000256" key="9">
    <source>
        <dbReference type="SAM" id="Coils"/>
    </source>
</evidence>
<dbReference type="CDD" id="cd01374">
    <property type="entry name" value="KISc_CENP_E"/>
    <property type="match status" value="1"/>
</dbReference>
<evidence type="ECO:0000256" key="4">
    <source>
        <dbReference type="ARBA" id="ARBA00023054"/>
    </source>
</evidence>
<dbReference type="GO" id="GO:0005524">
    <property type="term" value="F:ATP binding"/>
    <property type="evidence" value="ECO:0007669"/>
    <property type="project" value="UniProtKB-UniRule"/>
</dbReference>
<comment type="caution">
    <text evidence="11">The sequence shown here is derived from an EMBL/GenBank/DDBJ whole genome shotgun (WGS) entry which is preliminary data.</text>
</comment>
<sequence>MSDKIQVAIKVRPLVTREKDVGEFWRVNGNELYLLNNDKQPSGEIFAYDHVFANNSTNMEVFEKVVKPLVNRAVKGFNATIFAYGQTSSGKTHTMLGDQNEAGITQLAVSSMFDFMKKSEGREFLVRASYMEIYNEKVNDLLEQQNNNLKIREGDGKIVVQHLKEELVADTAKVMSLLKRGQKIRRIGETNLNERSSRSHTIFRLIIESRESDMGDDGTIQVSQLNLVDLAGSECAGLAGTTGERLKEGCAINQSLFQLSQVVAQLSEGSQFVNFRDSKLTRILQCSLGGNAYTLIICTVTPASVDFTLSTLGFASRAKAVKNKPQVNEVMSDGTLIKKYAWLEKLQAELKATKKRYACHELEAVESKLEEQERLNSELQQRINVLMKTLIVAEPVPKPRFNRHRTWGRGQLTPLDLLKGNLVSIVEEDTSLVLTNDDFNTPYEDFEVQLIEDEREKGIEMDILPDSESPINLGNSSFGSSIPSTRASRNFSLSTYEECKEIQTSASIICTPVRHHMATNTTPPSANSLYWTKENKERRSFVGHENDLILGLENQLELTEKELEVLQKSLSEKEEVLKNTLSFQESLTMKLVEYEQALEKTHKIVSQLQYQNTQTLHKNPELLDSNILEEENCQLRAALEKLKQEQVECNEKCVSFQKSMAELELQVEQL</sequence>
<keyword evidence="4 9" id="KW-0175">Coiled coil</keyword>
<evidence type="ECO:0000313" key="11">
    <source>
        <dbReference type="EMBL" id="KAK7790397.1"/>
    </source>
</evidence>
<dbReference type="GO" id="GO:0008017">
    <property type="term" value="F:microtubule binding"/>
    <property type="evidence" value="ECO:0007669"/>
    <property type="project" value="InterPro"/>
</dbReference>
<keyword evidence="6" id="KW-0206">Cytoskeleton</keyword>
<dbReference type="PANTHER" id="PTHR47968:SF75">
    <property type="entry name" value="CENTROMERE-ASSOCIATED PROTEIN E"/>
    <property type="match status" value="1"/>
</dbReference>
<feature type="binding site" evidence="7">
    <location>
        <begin position="85"/>
        <end position="92"/>
    </location>
    <ligand>
        <name>ATP</name>
        <dbReference type="ChEBI" id="CHEBI:30616"/>
    </ligand>
</feature>
<evidence type="ECO:0000259" key="10">
    <source>
        <dbReference type="PROSITE" id="PS50067"/>
    </source>
</evidence>
<name>A0AAN9V2I9_9ORTH</name>
<gene>
    <name evidence="11" type="ORF">R5R35_012393</name>
</gene>
<evidence type="ECO:0000256" key="1">
    <source>
        <dbReference type="ARBA" id="ARBA00004245"/>
    </source>
</evidence>
<dbReference type="GO" id="GO:0000278">
    <property type="term" value="P:mitotic cell cycle"/>
    <property type="evidence" value="ECO:0007669"/>
    <property type="project" value="TreeGrafter"/>
</dbReference>
<dbReference type="SUPFAM" id="SSF52540">
    <property type="entry name" value="P-loop containing nucleoside triphosphate hydrolases"/>
    <property type="match status" value="1"/>
</dbReference>
<keyword evidence="5 7" id="KW-0505">Motor protein</keyword>
<evidence type="ECO:0000256" key="6">
    <source>
        <dbReference type="ARBA" id="ARBA00023212"/>
    </source>
</evidence>
<proteinExistence type="inferred from homology"/>
<evidence type="ECO:0000256" key="8">
    <source>
        <dbReference type="RuleBase" id="RU000394"/>
    </source>
</evidence>
<comment type="similarity">
    <text evidence="7 8">Belongs to the TRAFAC class myosin-kinesin ATPase superfamily. Kinesin family.</text>
</comment>
<dbReference type="Proteomes" id="UP001378592">
    <property type="component" value="Unassembled WGS sequence"/>
</dbReference>
<evidence type="ECO:0000256" key="3">
    <source>
        <dbReference type="ARBA" id="ARBA00022840"/>
    </source>
</evidence>
<evidence type="ECO:0000256" key="7">
    <source>
        <dbReference type="PROSITE-ProRule" id="PRU00283"/>
    </source>
</evidence>
<feature type="coiled-coil region" evidence="9">
    <location>
        <begin position="549"/>
        <end position="576"/>
    </location>
</feature>
<feature type="domain" description="Kinesin motor" evidence="10">
    <location>
        <begin position="4"/>
        <end position="321"/>
    </location>
</feature>
<dbReference type="InterPro" id="IPR027417">
    <property type="entry name" value="P-loop_NTPase"/>
</dbReference>
<dbReference type="InterPro" id="IPR001752">
    <property type="entry name" value="Kinesin_motor_dom"/>
</dbReference>
<dbReference type="PROSITE" id="PS00411">
    <property type="entry name" value="KINESIN_MOTOR_1"/>
    <property type="match status" value="1"/>
</dbReference>
<protein>
    <recommendedName>
        <fullName evidence="8">Kinesin-like protein</fullName>
    </recommendedName>
</protein>
<keyword evidence="8" id="KW-0493">Microtubule</keyword>
<dbReference type="GO" id="GO:0007018">
    <property type="term" value="P:microtubule-based movement"/>
    <property type="evidence" value="ECO:0007669"/>
    <property type="project" value="InterPro"/>
</dbReference>
<dbReference type="InterPro" id="IPR027640">
    <property type="entry name" value="Kinesin-like_fam"/>
</dbReference>
<evidence type="ECO:0000313" key="12">
    <source>
        <dbReference type="Proteomes" id="UP001378592"/>
    </source>
</evidence>